<feature type="region of interest" description="Disordered" evidence="1">
    <location>
        <begin position="597"/>
        <end position="636"/>
    </location>
</feature>
<dbReference type="EMBL" id="KV419415">
    <property type="protein sequence ID" value="KZS91488.1"/>
    <property type="molecule type" value="Genomic_DNA"/>
</dbReference>
<sequence length="1235" mass="138349">MPPRKDKKKTVPSPPLAAVLSDSPPADILTLAREISLPNSSPPSKMVRYVPKDAIDATYIEKIESQYEARLAAVSQTVLEKFPSFKFRDVAQTITDPIKYLCLQRVLFHVRELKHGIEERWVIPVGKSREEIASRAAIHPCEEQDKWHEFLMGSGIRIEFQGQATGRDWSFDDWLPDRNCSCSCQSWQIWDLATGRSCQSRGILEKIRMAAETMIPTRTSQQVTNRAITHRILETAAGAGKESEAISNVCNAALELQWLMLRTEDERIEFMRNVHAWVGELKKLNPQRAEVLEDWYNCGSYSARNANNPVRLMHCAHLALAYGPSILLKGEKLMMARISLKSIVGDLLLPQTQPSPMQVALHRCMWRSMFSLLAKDGDFYIPWNTVRFFAADLPSQIDGLAQAQSAKITYVLGVAQLESPGAAPDDRNVSSPQPQTPQPRRIRQKDRVEEEEVPHQSPSQLSGTGAEIDIEVRERTIEELLLETVDSASPPQPSRASSRASSPLSPAPSPPPSASEGGQDILSAERDADMADAQIITPAGSSETLRSKPRRTPLPAFFPDEQSEGSAHASAEAAPDIARVDSSVLLAESNTQVPVATIPMDDEEPDTTSAQRTARSTQKRNLEDATESVAKRPFRSTPDAQPLKVVAEEMKRPKKLKLRPLIARKPTLAVDGLELTGRPARRPLVETVEEEIPYVRIGNQGEVMRTANTVYSPLIFDKCNRTIRKKVKSSETDDHWRKAILSRTLDKLYADTSKRYTPASRSFLTLTAAEWSKMKRSNIHEARGVMRERCLVIVGSASYEGCEGLVLDGLPPKPVEEVAEMHLSFEQWTTRKEALKKRQEEISQRLRKPGAADLRALFNCLNLDPTTHRSAQDQSLRESKPKDTVEGEKMICYEALEQLLDERKFLNFLSLMGHHRSDPAEIREFIDTTMAAHALFTFRSSDLGHPSWVIAGNNGVISQDHVDASGAATWIECLAGIKVWCVKTGAAFTREDELNADDPDLDGWETIILYPGDKLFMPPGTGHAVLSVETSVCHGGYVFPNTSYDLTLDALIEEHWAGLVLTNTSEPALTANFFRLWMYYAKHWKNGVAKDEDWPKHVPPVEQLIALYLIVTKMQHLTPQMAVDPEDPPLLPTHYKLDRDSVSMAAIDWHGDAMDDMKSKACYTYRTKWKEQRDGYLARIKDTTVPSVSPVELWELPERVKAEAEGRVFFPTKAAEEEYQARWAAWDVHCAAKAA</sequence>
<protein>
    <recommendedName>
        <fullName evidence="2">JmjC domain-containing protein</fullName>
    </recommendedName>
</protein>
<evidence type="ECO:0000313" key="4">
    <source>
        <dbReference type="Proteomes" id="UP000076722"/>
    </source>
</evidence>
<dbReference type="OrthoDB" id="3270451at2759"/>
<feature type="domain" description="JmjC" evidence="2">
    <location>
        <begin position="907"/>
        <end position="1055"/>
    </location>
</feature>
<evidence type="ECO:0000313" key="3">
    <source>
        <dbReference type="EMBL" id="KZS91488.1"/>
    </source>
</evidence>
<feature type="compositionally biased region" description="Polar residues" evidence="1">
    <location>
        <begin position="607"/>
        <end position="616"/>
    </location>
</feature>
<dbReference type="STRING" id="1314777.A0A164SHJ8"/>
<name>A0A164SHJ8_9AGAM</name>
<feature type="region of interest" description="Disordered" evidence="1">
    <location>
        <begin position="419"/>
        <end position="467"/>
    </location>
</feature>
<gene>
    <name evidence="3" type="ORF">SISNIDRAFT_467731</name>
</gene>
<feature type="compositionally biased region" description="Low complexity" evidence="1">
    <location>
        <begin position="564"/>
        <end position="574"/>
    </location>
</feature>
<accession>A0A164SHJ8</accession>
<dbReference type="InterPro" id="IPR003347">
    <property type="entry name" value="JmjC_dom"/>
</dbReference>
<evidence type="ECO:0000256" key="1">
    <source>
        <dbReference type="SAM" id="MobiDB-lite"/>
    </source>
</evidence>
<dbReference type="AlphaFoldDB" id="A0A164SHJ8"/>
<feature type="region of interest" description="Disordered" evidence="1">
    <location>
        <begin position="483"/>
        <end position="574"/>
    </location>
</feature>
<reference evidence="3 4" key="1">
    <citation type="journal article" date="2016" name="Mol. Biol. Evol.">
        <title>Comparative Genomics of Early-Diverging Mushroom-Forming Fungi Provides Insights into the Origins of Lignocellulose Decay Capabilities.</title>
        <authorList>
            <person name="Nagy L.G."/>
            <person name="Riley R."/>
            <person name="Tritt A."/>
            <person name="Adam C."/>
            <person name="Daum C."/>
            <person name="Floudas D."/>
            <person name="Sun H."/>
            <person name="Yadav J.S."/>
            <person name="Pangilinan J."/>
            <person name="Larsson K.H."/>
            <person name="Matsuura K."/>
            <person name="Barry K."/>
            <person name="Labutti K."/>
            <person name="Kuo R."/>
            <person name="Ohm R.A."/>
            <person name="Bhattacharya S.S."/>
            <person name="Shirouzu T."/>
            <person name="Yoshinaga Y."/>
            <person name="Martin F.M."/>
            <person name="Grigoriev I.V."/>
            <person name="Hibbett D.S."/>
        </authorList>
    </citation>
    <scope>NUCLEOTIDE SEQUENCE [LARGE SCALE GENOMIC DNA]</scope>
    <source>
        <strain evidence="3 4">HHB9708</strain>
    </source>
</reference>
<proteinExistence type="predicted"/>
<evidence type="ECO:0000259" key="2">
    <source>
        <dbReference type="PROSITE" id="PS51184"/>
    </source>
</evidence>
<dbReference type="SUPFAM" id="SSF51197">
    <property type="entry name" value="Clavaminate synthase-like"/>
    <property type="match status" value="1"/>
</dbReference>
<dbReference type="Proteomes" id="UP000076722">
    <property type="component" value="Unassembled WGS sequence"/>
</dbReference>
<dbReference type="PROSITE" id="PS51184">
    <property type="entry name" value="JMJC"/>
    <property type="match status" value="1"/>
</dbReference>
<dbReference type="Gene3D" id="2.60.120.650">
    <property type="entry name" value="Cupin"/>
    <property type="match status" value="1"/>
</dbReference>
<organism evidence="3 4">
    <name type="scientific">Sistotremastrum niveocremeum HHB9708</name>
    <dbReference type="NCBI Taxonomy" id="1314777"/>
    <lineage>
        <taxon>Eukaryota</taxon>
        <taxon>Fungi</taxon>
        <taxon>Dikarya</taxon>
        <taxon>Basidiomycota</taxon>
        <taxon>Agaricomycotina</taxon>
        <taxon>Agaricomycetes</taxon>
        <taxon>Sistotremastrales</taxon>
        <taxon>Sistotremastraceae</taxon>
        <taxon>Sertulicium</taxon>
        <taxon>Sertulicium niveocremeum</taxon>
    </lineage>
</organism>
<feature type="compositionally biased region" description="Low complexity" evidence="1">
    <location>
        <begin position="483"/>
        <end position="504"/>
    </location>
</feature>
<keyword evidence="4" id="KW-1185">Reference proteome</keyword>